<dbReference type="OrthoDB" id="185373at2759"/>
<organism evidence="3 4">
    <name type="scientific">Peltaster fructicola</name>
    <dbReference type="NCBI Taxonomy" id="286661"/>
    <lineage>
        <taxon>Eukaryota</taxon>
        <taxon>Fungi</taxon>
        <taxon>Dikarya</taxon>
        <taxon>Ascomycota</taxon>
        <taxon>Pezizomycotina</taxon>
        <taxon>Dothideomycetes</taxon>
        <taxon>Dothideomycetes incertae sedis</taxon>
        <taxon>Peltaster</taxon>
    </lineage>
</organism>
<evidence type="ECO:0000313" key="3">
    <source>
        <dbReference type="EMBL" id="QIW96182.1"/>
    </source>
</evidence>
<reference evidence="3 4" key="1">
    <citation type="journal article" date="2016" name="Sci. Rep.">
        <title>Peltaster fructicola genome reveals evolution from an invasive phytopathogen to an ectophytic parasite.</title>
        <authorList>
            <person name="Xu C."/>
            <person name="Chen H."/>
            <person name="Gleason M.L."/>
            <person name="Xu J.R."/>
            <person name="Liu H."/>
            <person name="Zhang R."/>
            <person name="Sun G."/>
        </authorList>
    </citation>
    <scope>NUCLEOTIDE SEQUENCE [LARGE SCALE GENOMIC DNA]</scope>
    <source>
        <strain evidence="3 4">LNHT1506</strain>
    </source>
</reference>
<feature type="repeat" description="PPR" evidence="1">
    <location>
        <begin position="698"/>
        <end position="732"/>
    </location>
</feature>
<evidence type="ECO:0000313" key="4">
    <source>
        <dbReference type="Proteomes" id="UP000503462"/>
    </source>
</evidence>
<dbReference type="InterPro" id="IPR002885">
    <property type="entry name" value="PPR_rpt"/>
</dbReference>
<dbReference type="AlphaFoldDB" id="A0A6H0XN83"/>
<dbReference type="EMBL" id="CP051139">
    <property type="protein sequence ID" value="QIW96182.1"/>
    <property type="molecule type" value="Genomic_DNA"/>
</dbReference>
<feature type="compositionally biased region" description="Low complexity" evidence="2">
    <location>
        <begin position="643"/>
        <end position="653"/>
    </location>
</feature>
<dbReference type="Proteomes" id="UP000503462">
    <property type="component" value="Chromosome 1"/>
</dbReference>
<dbReference type="NCBIfam" id="TIGR00756">
    <property type="entry name" value="PPR"/>
    <property type="match status" value="1"/>
</dbReference>
<evidence type="ECO:0000256" key="1">
    <source>
        <dbReference type="PROSITE-ProRule" id="PRU00708"/>
    </source>
</evidence>
<dbReference type="PANTHER" id="PTHR47939">
    <property type="entry name" value="MEMBRANE-ASSOCIATED SALT-INDUCIBLE PROTEIN-LIKE"/>
    <property type="match status" value="1"/>
</dbReference>
<accession>A0A6H0XN83</accession>
<dbReference type="InterPro" id="IPR050667">
    <property type="entry name" value="PPR-containing_protein"/>
</dbReference>
<sequence length="987" mass="110751">MSLSASHICTSCQRSLARDLQRRLRIIRSVQHRELSYTRLERQGAGQAGSVSNIKHPVTLSNGSTGVAYDRRGPAKSQNVPVGRYSRAPLEPVHLLQELPPTDANIRAAEQHSKRANNIPRASAPLHGRTESVGASWKGLDSTRDQQADRPKRSQRSNPVLQDIHAFQRHIRNHRNDLAWQHLCYMASSYKAEQLRVVRQDLNFERQLAYAVVEKINTWFKATSPNGEQGQSIPGSEQDAHAQADESDQPFDVCKTLDTLGLLSPGLIALVLCETLYGILKLLASDQTGIDNSKTKVAVQDILAIWYRALASQLQPERDTSFTSHHGDAVNIIDWGFLPQEEDLKSLSIAGYRSLRSTVELFLPVVVRIVFQADFTSAAVLTVHLLRQPHLTNGFGPEFDGHKPLLDFWSKVLDAVRKPDSPPYICKIYGEADHDVREQLSALMKERQMNLPARQGQQITSHTETKDVTPASVPNREATFAAKCATRISRAVEYHDAAQADAIFSEMLAYERHNEGMPRLPMSLWDHLVSMYMSMRKPQRAEQVLQIMPKVGWSPGVRTYTSLIRGSSRVGDRQALDRFWSAMIANGIMPDAVAYGAKVHALVDLRRPESALEALQEMGHMWLQSQGASSQAPSAKTHKRKPQTASASTTSPTISPPEPTVDVGNAMISALVGKQGFDYDKHIPAVLQWMARFDLQPDINTYNPLINNAMKNGKVEEALTLLRQMKARGIATNSETGRGLVTGFANSPVLDDLQPEEQTQHLLDVLDDIETNHIAASLDNRAYAILIDRVLNRFANKAAAEKLLDRMKEQGLQPTAHIYTILLDHYMTTHPPDYAAMETLWSNIQSANKGWGAHLDDVFFDRALERFSEHHQVLGIGKIISILDHLPNIGKRSSYVSLLAVAQVFVQRQEITRLHKLVHNLRTMPEGQAKTLGKYGYGHKEFWEYIISLGLLSRDGITSYEQLREIDKNFKRSQNWDNTRQSRSRQH</sequence>
<gene>
    <name evidence="3" type="ORF">AMS68_001700</name>
</gene>
<feature type="compositionally biased region" description="Polar residues" evidence="2">
    <location>
        <begin position="49"/>
        <end position="65"/>
    </location>
</feature>
<feature type="compositionally biased region" description="Low complexity" evidence="2">
    <location>
        <begin position="625"/>
        <end position="635"/>
    </location>
</feature>
<evidence type="ECO:0000256" key="2">
    <source>
        <dbReference type="SAM" id="MobiDB-lite"/>
    </source>
</evidence>
<evidence type="ECO:0008006" key="5">
    <source>
        <dbReference type="Google" id="ProtNLM"/>
    </source>
</evidence>
<protein>
    <recommendedName>
        <fullName evidence="5">Pentacotripeptide-repeat region of PRORP domain-containing protein</fullName>
    </recommendedName>
</protein>
<keyword evidence="4" id="KW-1185">Reference proteome</keyword>
<feature type="compositionally biased region" description="Basic and acidic residues" evidence="2">
    <location>
        <begin position="141"/>
        <end position="152"/>
    </location>
</feature>
<dbReference type="PANTHER" id="PTHR47939:SF5">
    <property type="entry name" value="PENTACOTRIPEPTIDE-REPEAT REGION OF PRORP DOMAIN-CONTAINING PROTEIN"/>
    <property type="match status" value="1"/>
</dbReference>
<feature type="region of interest" description="Disordered" evidence="2">
    <location>
        <begin position="224"/>
        <end position="247"/>
    </location>
</feature>
<feature type="region of interest" description="Disordered" evidence="2">
    <location>
        <begin position="625"/>
        <end position="661"/>
    </location>
</feature>
<feature type="region of interest" description="Disordered" evidence="2">
    <location>
        <begin position="110"/>
        <end position="161"/>
    </location>
</feature>
<name>A0A6H0XN83_9PEZI</name>
<feature type="compositionally biased region" description="Polar residues" evidence="2">
    <location>
        <begin position="224"/>
        <end position="235"/>
    </location>
</feature>
<dbReference type="InterPro" id="IPR011990">
    <property type="entry name" value="TPR-like_helical_dom_sf"/>
</dbReference>
<feature type="repeat" description="PPR" evidence="1">
    <location>
        <begin position="779"/>
        <end position="814"/>
    </location>
</feature>
<dbReference type="Pfam" id="PF13041">
    <property type="entry name" value="PPR_2"/>
    <property type="match status" value="1"/>
</dbReference>
<dbReference type="Gene3D" id="1.25.40.10">
    <property type="entry name" value="Tetratricopeptide repeat domain"/>
    <property type="match status" value="3"/>
</dbReference>
<feature type="region of interest" description="Disordered" evidence="2">
    <location>
        <begin position="48"/>
        <end position="82"/>
    </location>
</feature>
<dbReference type="Pfam" id="PF13812">
    <property type="entry name" value="PPR_3"/>
    <property type="match status" value="1"/>
</dbReference>
<dbReference type="PROSITE" id="PS51375">
    <property type="entry name" value="PPR"/>
    <property type="match status" value="3"/>
</dbReference>
<feature type="repeat" description="PPR" evidence="1">
    <location>
        <begin position="556"/>
        <end position="590"/>
    </location>
</feature>
<proteinExistence type="predicted"/>